<dbReference type="EMBL" id="CP045121">
    <property type="protein sequence ID" value="QIN77999.1"/>
    <property type="molecule type" value="Genomic_DNA"/>
</dbReference>
<dbReference type="PANTHER" id="PTHR23501">
    <property type="entry name" value="MAJOR FACILITATOR SUPERFAMILY"/>
    <property type="match status" value="1"/>
</dbReference>
<feature type="transmembrane region" description="Helical" evidence="5">
    <location>
        <begin position="57"/>
        <end position="76"/>
    </location>
</feature>
<dbReference type="GO" id="GO:0005886">
    <property type="term" value="C:plasma membrane"/>
    <property type="evidence" value="ECO:0007669"/>
    <property type="project" value="TreeGrafter"/>
</dbReference>
<evidence type="ECO:0000256" key="2">
    <source>
        <dbReference type="ARBA" id="ARBA00022692"/>
    </source>
</evidence>
<evidence type="ECO:0000256" key="5">
    <source>
        <dbReference type="SAM" id="Phobius"/>
    </source>
</evidence>
<dbReference type="Pfam" id="PF07690">
    <property type="entry name" value="MFS_1"/>
    <property type="match status" value="1"/>
</dbReference>
<feature type="transmembrane region" description="Helical" evidence="5">
    <location>
        <begin position="188"/>
        <end position="207"/>
    </location>
</feature>
<dbReference type="KEGG" id="rmar:GBA65_05115"/>
<comment type="subcellular location">
    <subcellularLocation>
        <location evidence="1">Membrane</location>
        <topology evidence="1">Multi-pass membrane protein</topology>
    </subcellularLocation>
</comment>
<organism evidence="6 7">
    <name type="scientific">Rubrobacter marinus</name>
    <dbReference type="NCBI Taxonomy" id="2653852"/>
    <lineage>
        <taxon>Bacteria</taxon>
        <taxon>Bacillati</taxon>
        <taxon>Actinomycetota</taxon>
        <taxon>Rubrobacteria</taxon>
        <taxon>Rubrobacterales</taxon>
        <taxon>Rubrobacteraceae</taxon>
        <taxon>Rubrobacter</taxon>
    </lineage>
</organism>
<keyword evidence="3 5" id="KW-1133">Transmembrane helix</keyword>
<sequence length="220" mass="22247">MWGISAVIGPAAGGLITDYASWRWVFYVNVPFGLAAAVLLALTLTENFERRRSRPDYLGVSLLTGGLIAVLLALLGQGGAPSLSGGTLALFFGGLAALGLFVVVERRAEDPVVPPILFGTGCSGSRCSATSPSAACSSGSRSTCRCSCRGAGRDGGDGGGGRRAALGGMAARIGGRGRMILRRGYRGALLLGAAFVAAGGALCVPMDRGRPSCTSSSRCS</sequence>
<dbReference type="Gene3D" id="1.20.1250.20">
    <property type="entry name" value="MFS general substrate transporter like domains"/>
    <property type="match status" value="1"/>
</dbReference>
<dbReference type="AlphaFoldDB" id="A0A6G8PU22"/>
<gene>
    <name evidence="6" type="ORF">GBA65_05115</name>
</gene>
<feature type="transmembrane region" description="Helical" evidence="5">
    <location>
        <begin position="82"/>
        <end position="104"/>
    </location>
</feature>
<evidence type="ECO:0000313" key="7">
    <source>
        <dbReference type="Proteomes" id="UP000502706"/>
    </source>
</evidence>
<accession>A0A6G8PU22</accession>
<dbReference type="GO" id="GO:0022857">
    <property type="term" value="F:transmembrane transporter activity"/>
    <property type="evidence" value="ECO:0007669"/>
    <property type="project" value="InterPro"/>
</dbReference>
<name>A0A6G8PU22_9ACTN</name>
<keyword evidence="2 5" id="KW-0812">Transmembrane</keyword>
<dbReference type="InterPro" id="IPR036259">
    <property type="entry name" value="MFS_trans_sf"/>
</dbReference>
<protein>
    <submittedName>
        <fullName evidence="6">MFS transporter</fullName>
    </submittedName>
</protein>
<reference evidence="6 7" key="1">
    <citation type="submission" date="2019-10" db="EMBL/GenBank/DDBJ databases">
        <title>Rubrobacter sp nov SCSIO 52915 isolated from a deep-sea sediment in the South China Sea.</title>
        <authorList>
            <person name="Chen R.W."/>
        </authorList>
    </citation>
    <scope>NUCLEOTIDE SEQUENCE [LARGE SCALE GENOMIC DNA]</scope>
    <source>
        <strain evidence="6 7">SCSIO 52915</strain>
    </source>
</reference>
<keyword evidence="7" id="KW-1185">Reference proteome</keyword>
<dbReference type="PANTHER" id="PTHR23501:SF197">
    <property type="entry name" value="COMD"/>
    <property type="match status" value="1"/>
</dbReference>
<evidence type="ECO:0000256" key="4">
    <source>
        <dbReference type="ARBA" id="ARBA00023136"/>
    </source>
</evidence>
<evidence type="ECO:0000256" key="1">
    <source>
        <dbReference type="ARBA" id="ARBA00004141"/>
    </source>
</evidence>
<dbReference type="Proteomes" id="UP000502706">
    <property type="component" value="Chromosome"/>
</dbReference>
<dbReference type="InterPro" id="IPR011701">
    <property type="entry name" value="MFS"/>
</dbReference>
<evidence type="ECO:0000256" key="3">
    <source>
        <dbReference type="ARBA" id="ARBA00022989"/>
    </source>
</evidence>
<proteinExistence type="predicted"/>
<dbReference type="SUPFAM" id="SSF103473">
    <property type="entry name" value="MFS general substrate transporter"/>
    <property type="match status" value="1"/>
</dbReference>
<feature type="transmembrane region" description="Helical" evidence="5">
    <location>
        <begin position="24"/>
        <end position="45"/>
    </location>
</feature>
<evidence type="ECO:0000313" key="6">
    <source>
        <dbReference type="EMBL" id="QIN77999.1"/>
    </source>
</evidence>
<keyword evidence="4 5" id="KW-0472">Membrane</keyword>